<dbReference type="Gene3D" id="1.10.3720.10">
    <property type="entry name" value="MetI-like"/>
    <property type="match status" value="1"/>
</dbReference>
<feature type="region of interest" description="Disordered" evidence="8">
    <location>
        <begin position="1"/>
        <end position="25"/>
    </location>
</feature>
<evidence type="ECO:0000256" key="3">
    <source>
        <dbReference type="ARBA" id="ARBA00022475"/>
    </source>
</evidence>
<dbReference type="InterPro" id="IPR035906">
    <property type="entry name" value="MetI-like_sf"/>
</dbReference>
<feature type="domain" description="ABC transmembrane type-1" evidence="9">
    <location>
        <begin position="95"/>
        <end position="311"/>
    </location>
</feature>
<proteinExistence type="inferred from homology"/>
<dbReference type="Proteomes" id="UP000265419">
    <property type="component" value="Unassembled WGS sequence"/>
</dbReference>
<accession>A0A399J8X5</accession>
<protein>
    <submittedName>
        <fullName evidence="10">Sugar ABC transporter permease</fullName>
    </submittedName>
</protein>
<evidence type="ECO:0000256" key="7">
    <source>
        <dbReference type="RuleBase" id="RU363032"/>
    </source>
</evidence>
<feature type="transmembrane region" description="Helical" evidence="7">
    <location>
        <begin position="233"/>
        <end position="252"/>
    </location>
</feature>
<keyword evidence="6 7" id="KW-0472">Membrane</keyword>
<keyword evidence="2 7" id="KW-0813">Transport</keyword>
<feature type="transmembrane region" description="Helical" evidence="7">
    <location>
        <begin position="184"/>
        <end position="208"/>
    </location>
</feature>
<comment type="similarity">
    <text evidence="7">Belongs to the binding-protein-dependent transport system permease family.</text>
</comment>
<dbReference type="PROSITE" id="PS50928">
    <property type="entry name" value="ABC_TM1"/>
    <property type="match status" value="1"/>
</dbReference>
<organism evidence="10 11">
    <name type="scientific">Galactobacter valiniphilus</name>
    <dbReference type="NCBI Taxonomy" id="2676122"/>
    <lineage>
        <taxon>Bacteria</taxon>
        <taxon>Bacillati</taxon>
        <taxon>Actinomycetota</taxon>
        <taxon>Actinomycetes</taxon>
        <taxon>Micrococcales</taxon>
        <taxon>Micrococcaceae</taxon>
        <taxon>Galactobacter</taxon>
    </lineage>
</organism>
<dbReference type="InterPro" id="IPR000515">
    <property type="entry name" value="MetI-like"/>
</dbReference>
<dbReference type="GO" id="GO:0055085">
    <property type="term" value="P:transmembrane transport"/>
    <property type="evidence" value="ECO:0007669"/>
    <property type="project" value="InterPro"/>
</dbReference>
<keyword evidence="3" id="KW-1003">Cell membrane</keyword>
<dbReference type="SUPFAM" id="SSF161098">
    <property type="entry name" value="MetI-like"/>
    <property type="match status" value="1"/>
</dbReference>
<evidence type="ECO:0000256" key="2">
    <source>
        <dbReference type="ARBA" id="ARBA00022448"/>
    </source>
</evidence>
<dbReference type="GO" id="GO:0005886">
    <property type="term" value="C:plasma membrane"/>
    <property type="evidence" value="ECO:0007669"/>
    <property type="project" value="UniProtKB-SubCell"/>
</dbReference>
<dbReference type="PANTHER" id="PTHR43227:SF8">
    <property type="entry name" value="DIACETYLCHITOBIOSE UPTAKE SYSTEM PERMEASE PROTEIN DASB"/>
    <property type="match status" value="1"/>
</dbReference>
<dbReference type="InterPro" id="IPR050809">
    <property type="entry name" value="UgpAE/MalFG_permease"/>
</dbReference>
<evidence type="ECO:0000256" key="6">
    <source>
        <dbReference type="ARBA" id="ARBA00023136"/>
    </source>
</evidence>
<evidence type="ECO:0000313" key="11">
    <source>
        <dbReference type="Proteomes" id="UP000265419"/>
    </source>
</evidence>
<evidence type="ECO:0000256" key="8">
    <source>
        <dbReference type="SAM" id="MobiDB-lite"/>
    </source>
</evidence>
<evidence type="ECO:0000259" key="9">
    <source>
        <dbReference type="PROSITE" id="PS50928"/>
    </source>
</evidence>
<sequence length="320" mass="35234">MSVDAPASPAPEAAPPATGATPTRRRRRSLTPWLLIVPTLVIVIAAMGYPIFWQLKTSFQKYGLKQQFNPDLPPDFVGFDNYVKVLTNPDFLAVLGRSILFCFLAAFITVILGFLLALLMKRVGKVARLILQIALLLAWAMPVAASMTVWVWLVDWRNGVLNYLLGKLGLDVEGHNWLADPTTFFVIALIIVIWAAVPFVALSIYAGLSQISEEVLEAAQMDGATGWQRTRHIVLPLIAPVLSIVLLLQIVWDLRVFTQIKFLQDAGGVANATDLLGTYIYKMGVGSADFGSAAAVSVIMLLLTIALSWYYVRSIMKEED</sequence>
<keyword evidence="5 7" id="KW-1133">Transmembrane helix</keyword>
<dbReference type="AlphaFoldDB" id="A0A399J8X5"/>
<dbReference type="EMBL" id="QQXK01000018">
    <property type="protein sequence ID" value="RII41978.1"/>
    <property type="molecule type" value="Genomic_DNA"/>
</dbReference>
<dbReference type="PANTHER" id="PTHR43227">
    <property type="entry name" value="BLL4140 PROTEIN"/>
    <property type="match status" value="1"/>
</dbReference>
<keyword evidence="4 7" id="KW-0812">Transmembrane</keyword>
<dbReference type="Pfam" id="PF00528">
    <property type="entry name" value="BPD_transp_1"/>
    <property type="match status" value="1"/>
</dbReference>
<evidence type="ECO:0000313" key="10">
    <source>
        <dbReference type="EMBL" id="RII41978.1"/>
    </source>
</evidence>
<feature type="transmembrane region" description="Helical" evidence="7">
    <location>
        <begin position="129"/>
        <end position="153"/>
    </location>
</feature>
<keyword evidence="11" id="KW-1185">Reference proteome</keyword>
<comment type="subcellular location">
    <subcellularLocation>
        <location evidence="1 7">Cell membrane</location>
        <topology evidence="1 7">Multi-pass membrane protein</topology>
    </subcellularLocation>
</comment>
<evidence type="ECO:0000256" key="4">
    <source>
        <dbReference type="ARBA" id="ARBA00022692"/>
    </source>
</evidence>
<feature type="transmembrane region" description="Helical" evidence="7">
    <location>
        <begin position="91"/>
        <end position="117"/>
    </location>
</feature>
<dbReference type="CDD" id="cd06261">
    <property type="entry name" value="TM_PBP2"/>
    <property type="match status" value="1"/>
</dbReference>
<feature type="transmembrane region" description="Helical" evidence="7">
    <location>
        <begin position="33"/>
        <end position="52"/>
    </location>
</feature>
<gene>
    <name evidence="10" type="ORF">DWB68_09735</name>
</gene>
<comment type="caution">
    <text evidence="10">The sequence shown here is derived from an EMBL/GenBank/DDBJ whole genome shotgun (WGS) entry which is preliminary data.</text>
</comment>
<feature type="transmembrane region" description="Helical" evidence="7">
    <location>
        <begin position="290"/>
        <end position="312"/>
    </location>
</feature>
<name>A0A399J8X5_9MICC</name>
<evidence type="ECO:0000256" key="5">
    <source>
        <dbReference type="ARBA" id="ARBA00022989"/>
    </source>
</evidence>
<evidence type="ECO:0000256" key="1">
    <source>
        <dbReference type="ARBA" id="ARBA00004651"/>
    </source>
</evidence>
<reference evidence="10 11" key="1">
    <citation type="submission" date="2018-07" db="EMBL/GenBank/DDBJ databases">
        <title>Arthrobacter sp. nov., isolated from raw cow's milk with high bacterial count.</title>
        <authorList>
            <person name="Hahne J."/>
            <person name="Isele D."/>
            <person name="Lipski A."/>
        </authorList>
    </citation>
    <scope>NUCLEOTIDE SEQUENCE [LARGE SCALE GENOMIC DNA]</scope>
    <source>
        <strain evidence="10 11">JZ R-35</strain>
    </source>
</reference>